<comment type="caution">
    <text evidence="1">The sequence shown here is derived from an EMBL/GenBank/DDBJ whole genome shotgun (WGS) entry which is preliminary data.</text>
</comment>
<accession>A0ABD1NE11</accession>
<evidence type="ECO:0000313" key="1">
    <source>
        <dbReference type="EMBL" id="KAL2345917.1"/>
    </source>
</evidence>
<name>A0ABD1NE11_9FABA</name>
<dbReference type="EMBL" id="JBGMDY010000002">
    <property type="protein sequence ID" value="KAL2345917.1"/>
    <property type="molecule type" value="Genomic_DNA"/>
</dbReference>
<reference evidence="1 2" key="1">
    <citation type="submission" date="2024-08" db="EMBL/GenBank/DDBJ databases">
        <title>Insights into the chromosomal genome structure of Flemingia macrophylla.</title>
        <authorList>
            <person name="Ding Y."/>
            <person name="Zhao Y."/>
            <person name="Bi W."/>
            <person name="Wu M."/>
            <person name="Zhao G."/>
            <person name="Gong Y."/>
            <person name="Li W."/>
            <person name="Zhang P."/>
        </authorList>
    </citation>
    <scope>NUCLEOTIDE SEQUENCE [LARGE SCALE GENOMIC DNA]</scope>
    <source>
        <strain evidence="1">DYQJB</strain>
        <tissue evidence="1">Leaf</tissue>
    </source>
</reference>
<sequence length="190" mass="21355">MSYGVGAEREEQKKLPLTMTLFSNNIISIPSNANAIDERSGMVTPPLQTSASVPFRWEQEPGKPRPCSALLSVKSLELPIPPRLLIPSPSTLFNSHSHTPCMLLNNHYASWTKKLFKLNKRDVSHSHRATHVFPSSKDTSFLHTNVTRINPSATLYHTNTRFWKSICEGLKHVLPWKSKKQKKDGSGISL</sequence>
<dbReference type="InterPro" id="IPR007789">
    <property type="entry name" value="DUF688"/>
</dbReference>
<dbReference type="Pfam" id="PF05097">
    <property type="entry name" value="DUF688"/>
    <property type="match status" value="1"/>
</dbReference>
<dbReference type="PANTHER" id="PTHR34371">
    <property type="entry name" value="OS01G0551000 PROTEIN"/>
    <property type="match status" value="1"/>
</dbReference>
<protein>
    <submittedName>
        <fullName evidence="1">Uncharacterized protein</fullName>
    </submittedName>
</protein>
<proteinExistence type="predicted"/>
<dbReference type="Proteomes" id="UP001603857">
    <property type="component" value="Unassembled WGS sequence"/>
</dbReference>
<dbReference type="AlphaFoldDB" id="A0ABD1NE11"/>
<organism evidence="1 2">
    <name type="scientific">Flemingia macrophylla</name>
    <dbReference type="NCBI Taxonomy" id="520843"/>
    <lineage>
        <taxon>Eukaryota</taxon>
        <taxon>Viridiplantae</taxon>
        <taxon>Streptophyta</taxon>
        <taxon>Embryophyta</taxon>
        <taxon>Tracheophyta</taxon>
        <taxon>Spermatophyta</taxon>
        <taxon>Magnoliopsida</taxon>
        <taxon>eudicotyledons</taxon>
        <taxon>Gunneridae</taxon>
        <taxon>Pentapetalae</taxon>
        <taxon>rosids</taxon>
        <taxon>fabids</taxon>
        <taxon>Fabales</taxon>
        <taxon>Fabaceae</taxon>
        <taxon>Papilionoideae</taxon>
        <taxon>50 kb inversion clade</taxon>
        <taxon>NPAAA clade</taxon>
        <taxon>indigoferoid/millettioid clade</taxon>
        <taxon>Phaseoleae</taxon>
        <taxon>Flemingia</taxon>
    </lineage>
</organism>
<evidence type="ECO:0000313" key="2">
    <source>
        <dbReference type="Proteomes" id="UP001603857"/>
    </source>
</evidence>
<gene>
    <name evidence="1" type="ORF">Fmac_007202</name>
</gene>
<keyword evidence="2" id="KW-1185">Reference proteome</keyword>
<dbReference type="PANTHER" id="PTHR34371:SF2">
    <property type="entry name" value="DUF688 FAMILY PROTEIN"/>
    <property type="match status" value="1"/>
</dbReference>